<dbReference type="GeneID" id="64767075"/>
<reference evidence="1 2" key="1">
    <citation type="submission" date="2019-05" db="EMBL/GenBank/DDBJ databases">
        <authorList>
            <person name="Pope W.H."/>
            <person name="Garlena R.A."/>
            <person name="Russell D.A."/>
            <person name="Jacobs-Sera D."/>
            <person name="Hatfull G.F."/>
        </authorList>
    </citation>
    <scope>NUCLEOTIDE SEQUENCE [LARGE SCALE GENOMIC DNA]</scope>
</reference>
<gene>
    <name evidence="1" type="primary">154</name>
    <name evidence="1" type="ORF">SEA_PHRAPPUCCINO_154</name>
</gene>
<evidence type="ECO:0000313" key="2">
    <source>
        <dbReference type="Proteomes" id="UP000316777"/>
    </source>
</evidence>
<dbReference type="KEGG" id="vg:64767075"/>
<name>A0A514DDY4_9CAUD</name>
<dbReference type="RefSeq" id="YP_010059843.1">
    <property type="nucleotide sequence ID" value="NC_054727.1"/>
</dbReference>
<evidence type="ECO:0000313" key="1">
    <source>
        <dbReference type="EMBL" id="QDH91829.1"/>
    </source>
</evidence>
<dbReference type="Proteomes" id="UP000316777">
    <property type="component" value="Segment"/>
</dbReference>
<protein>
    <submittedName>
        <fullName evidence="1">Glycosyltransferase</fullName>
    </submittedName>
</protein>
<dbReference type="EMBL" id="MK937592">
    <property type="protein sequence ID" value="QDH91829.1"/>
    <property type="molecule type" value="Genomic_DNA"/>
</dbReference>
<sequence>MAKLCEYCDQPARTLGMCKMHYDRQRSGRDMYAPKGAWNRRTKDDATKARRHLAIVAQPPVPAPWKTGAVSMAIVADERRRTQAESLCDRTAAEAIVWDNETYRFGCEANHRRAWNWLAGSGEQWGLVLEDDIAIPRNFRAQVQQALAVAPTGVVSLYLGRGRPPHWQPAIARAITARATDTCWFTGPALLSAQAYAVRADLWPALLSLPPDDTTPIDEQITAWLIASGIEVSYSWPSLVDHRTDLAPLIAARADGQSRTERRVAWKTGVRKHWDASSAPLHTPEQLGMQVVHA</sequence>
<keyword evidence="2" id="KW-1185">Reference proteome</keyword>
<accession>A0A514DDY4</accession>
<proteinExistence type="predicted"/>
<organism evidence="1 2">
    <name type="scientific">Mycobacterium phage Phrappuccino</name>
    <dbReference type="NCBI Taxonomy" id="2591223"/>
    <lineage>
        <taxon>Viruses</taxon>
        <taxon>Duplodnaviria</taxon>
        <taxon>Heunggongvirae</taxon>
        <taxon>Uroviricota</taxon>
        <taxon>Caudoviricetes</taxon>
        <taxon>Phrappuccinovirus</taxon>
        <taxon>Phrappuccinovirus phrappuccino</taxon>
        <taxon>Phreappuccinovirus Phrappuccino</taxon>
    </lineage>
</organism>